<proteinExistence type="predicted"/>
<organism evidence="1">
    <name type="scientific">Borely moumouvirus</name>
    <dbReference type="NCBI Taxonomy" id="2712067"/>
    <lineage>
        <taxon>Viruses</taxon>
        <taxon>Varidnaviria</taxon>
        <taxon>Bamfordvirae</taxon>
        <taxon>Nucleocytoviricota</taxon>
        <taxon>Megaviricetes</taxon>
        <taxon>Imitervirales</taxon>
        <taxon>Mimiviridae</taxon>
        <taxon>Megamimivirinae</taxon>
        <taxon>Moumouvirus</taxon>
    </lineage>
</organism>
<evidence type="ECO:0000313" key="1">
    <source>
        <dbReference type="EMBL" id="QID06108.1"/>
    </source>
</evidence>
<sequence length="210" mass="24983">MSFDIETRNFLDSFVSQKNVLIDKLKFLNKNTKKSTVELEKEHQDIIKEISILDKNILETQNSLIKEEKRIINEIMLGLGKLELVKPDYFILCLQVLFTYFPYNAKNLQDILKNRYTDSHLNVAMERYYSMTEKEIIILAHQKYNYFLIRNNGPYYFYHNHGSFEECEYGGISKRCECSCKCPEWDTSDVDWLKFSFDEKYPVGKVICGW</sequence>
<name>A0A6G6ACQ7_9VIRU</name>
<dbReference type="Pfam" id="PF19172">
    <property type="entry name" value="DUF5854"/>
    <property type="match status" value="1"/>
</dbReference>
<reference evidence="1" key="1">
    <citation type="submission" date="2019-07" db="EMBL/GenBank/DDBJ databases">
        <title>The discovery of a new lineage B mimivirus raises questions about particles surface fibrils.</title>
        <authorList>
            <person name="Silva L.K.S."/>
            <person name="Rodrigues R.A.L."/>
            <person name="Andrade A.C.S.P."/>
            <person name="Hikida H."/>
            <person name="Andreani J."/>
            <person name="Levasseur A."/>
            <person name="La Scola B."/>
            <person name="Abrahao J.S."/>
        </authorList>
    </citation>
    <scope>NUCLEOTIDE SEQUENCE</scope>
    <source>
        <strain evidence="1">B60</strain>
    </source>
</reference>
<dbReference type="EMBL" id="MN175499">
    <property type="protein sequence ID" value="QID06108.1"/>
    <property type="molecule type" value="Genomic_DNA"/>
</dbReference>
<protein>
    <submittedName>
        <fullName evidence="1">Uncharacterized protein</fullName>
    </submittedName>
</protein>
<dbReference type="InterPro" id="IPR043878">
    <property type="entry name" value="DUF5854"/>
</dbReference>
<accession>A0A6G6ACQ7</accession>